<evidence type="ECO:0008006" key="4">
    <source>
        <dbReference type="Google" id="ProtNLM"/>
    </source>
</evidence>
<protein>
    <recommendedName>
        <fullName evidence="4">F-box domain-containing protein</fullName>
    </recommendedName>
</protein>
<name>A0AAX4KCN8_9TREE</name>
<dbReference type="GeneID" id="91100563"/>
<feature type="region of interest" description="Disordered" evidence="1">
    <location>
        <begin position="366"/>
        <end position="385"/>
    </location>
</feature>
<accession>A0AAX4KCN8</accession>
<dbReference type="KEGG" id="ker:91100563"/>
<dbReference type="RefSeq" id="XP_066081670.1">
    <property type="nucleotide sequence ID" value="XM_066225573.1"/>
</dbReference>
<dbReference type="EMBL" id="CP144089">
    <property type="protein sequence ID" value="WWD03703.1"/>
    <property type="molecule type" value="Genomic_DNA"/>
</dbReference>
<reference evidence="2 3" key="1">
    <citation type="submission" date="2024-01" db="EMBL/GenBank/DDBJ databases">
        <title>Comparative genomics of Cryptococcus and Kwoniella reveals pathogenesis evolution and contrasting modes of karyotype evolution via chromosome fusion or intercentromeric recombination.</title>
        <authorList>
            <person name="Coelho M.A."/>
            <person name="David-Palma M."/>
            <person name="Shea T."/>
            <person name="Bowers K."/>
            <person name="McGinley-Smith S."/>
            <person name="Mohammad A.W."/>
            <person name="Gnirke A."/>
            <person name="Yurkov A.M."/>
            <person name="Nowrousian M."/>
            <person name="Sun S."/>
            <person name="Cuomo C.A."/>
            <person name="Heitman J."/>
        </authorList>
    </citation>
    <scope>NUCLEOTIDE SEQUENCE [LARGE SCALE GENOMIC DNA]</scope>
    <source>
        <strain evidence="2 3">PYCC6329</strain>
    </source>
</reference>
<keyword evidence="3" id="KW-1185">Reference proteome</keyword>
<gene>
    <name evidence="2" type="ORF">V865_001759</name>
</gene>
<sequence>MPTSILALSDEVLQLISQYVTHDSSLPIPSFAPHWRLTTNSQIASETSRDIRAFRATCRRIRNACMLKGVHVVLGKTNGTISERQWDRELSDRMRKATSRICVDIPISSSESKLQTWSDCAHHLERFNDTEEMIIKKGPTCHHIPNDLTYIPVTRGFSRYMQPWKTESSFDKLTSIAVEVDCPDCSFGLPTFFLPSFPNLKHLKFYLSPPSDTTSWDPVKDFRSLFEECRSSKKKSNLELETLYLRYPWSSRGNIWKNWGKIIKESFSLFQHLRDFQITTFNDKRELAFGTYLICSRDETQRRKGGEKGGEKGNGKREEWKFEVMNLEDGDWRNSWSLEQMMSYLSPPPSLELFDPIIVIQPGESRPHHLTSSKGTNSQRSVYHDTHSYEETRYESLLKKYESLLKSQMTAAAEELIELVPSLQEGAFWERGTEISYDDWYRWTWAKVVDDHGEVRVQVVDKPFVLSKKSIKGK</sequence>
<evidence type="ECO:0000313" key="2">
    <source>
        <dbReference type="EMBL" id="WWD03703.1"/>
    </source>
</evidence>
<evidence type="ECO:0000313" key="3">
    <source>
        <dbReference type="Proteomes" id="UP001358614"/>
    </source>
</evidence>
<proteinExistence type="predicted"/>
<organism evidence="2 3">
    <name type="scientific">Kwoniella europaea PYCC6329</name>
    <dbReference type="NCBI Taxonomy" id="1423913"/>
    <lineage>
        <taxon>Eukaryota</taxon>
        <taxon>Fungi</taxon>
        <taxon>Dikarya</taxon>
        <taxon>Basidiomycota</taxon>
        <taxon>Agaricomycotina</taxon>
        <taxon>Tremellomycetes</taxon>
        <taxon>Tremellales</taxon>
        <taxon>Cryptococcaceae</taxon>
        <taxon>Kwoniella</taxon>
    </lineage>
</organism>
<feature type="compositionally biased region" description="Polar residues" evidence="1">
    <location>
        <begin position="370"/>
        <end position="381"/>
    </location>
</feature>
<dbReference type="Proteomes" id="UP001358614">
    <property type="component" value="Chromosome 1"/>
</dbReference>
<evidence type="ECO:0000256" key="1">
    <source>
        <dbReference type="SAM" id="MobiDB-lite"/>
    </source>
</evidence>
<dbReference type="AlphaFoldDB" id="A0AAX4KCN8"/>